<keyword evidence="3" id="KW-1185">Reference proteome</keyword>
<dbReference type="InterPro" id="IPR011256">
    <property type="entry name" value="Reg_factor_effector_dom_sf"/>
</dbReference>
<dbReference type="GO" id="GO:0020037">
    <property type="term" value="F:heme binding"/>
    <property type="evidence" value="ECO:0007669"/>
    <property type="project" value="TreeGrafter"/>
</dbReference>
<proteinExistence type="inferred from homology"/>
<accession>A0A3B3RKI0</accession>
<evidence type="ECO:0000313" key="2">
    <source>
        <dbReference type="Ensembl" id="ENSPKIP00000018969.1"/>
    </source>
</evidence>
<dbReference type="GeneTree" id="ENSGT00940000165109"/>
<evidence type="ECO:0000256" key="1">
    <source>
        <dbReference type="ARBA" id="ARBA00009817"/>
    </source>
</evidence>
<dbReference type="PANTHER" id="PTHR11220:SF24">
    <property type="entry name" value="HEME-BINDING PROTEIN 1"/>
    <property type="match status" value="1"/>
</dbReference>
<name>A0A3B3RKI0_9TELE</name>
<sequence length="192" mass="22142">MALISIEDLAELEDEYLDDVTQNSEPMEDNDEERLYAHWQAVASMHQVSVPRGTGLALHHPILLYTHINSTGRRSYLGMTLPIVTELQMLEDGNGFLKEVVTAYYLPAALQDYPPEPADPDIYIIHRDTLRVFTRSFRGTTTEETIMNQANQLWELLENTEGLRRDAYMVAVYENPGVSCRRNEIWLIRQEQ</sequence>
<dbReference type="Proteomes" id="UP000261540">
    <property type="component" value="Unplaced"/>
</dbReference>
<dbReference type="Gene3D" id="3.20.80.10">
    <property type="entry name" value="Regulatory factor, effector binding domain"/>
    <property type="match status" value="1"/>
</dbReference>
<dbReference type="PANTHER" id="PTHR11220">
    <property type="entry name" value="HEME-BINDING PROTEIN-RELATED"/>
    <property type="match status" value="1"/>
</dbReference>
<dbReference type="InterPro" id="IPR006917">
    <property type="entry name" value="SOUL_heme-bd"/>
</dbReference>
<comment type="similarity">
    <text evidence="1">Belongs to the HEBP family.</text>
</comment>
<dbReference type="Ensembl" id="ENSPKIT00000035811.1">
    <property type="protein sequence ID" value="ENSPKIP00000018969.1"/>
    <property type="gene ID" value="ENSPKIG00000004327.1"/>
</dbReference>
<dbReference type="AlphaFoldDB" id="A0A3B3RKI0"/>
<reference evidence="2" key="1">
    <citation type="submission" date="2025-08" db="UniProtKB">
        <authorList>
            <consortium name="Ensembl"/>
        </authorList>
    </citation>
    <scope>IDENTIFICATION</scope>
</reference>
<protein>
    <submittedName>
        <fullName evidence="2">Heme-binding protein soul4</fullName>
    </submittedName>
</protein>
<dbReference type="Pfam" id="PF04832">
    <property type="entry name" value="SOUL"/>
    <property type="match status" value="1"/>
</dbReference>
<reference evidence="2" key="2">
    <citation type="submission" date="2025-09" db="UniProtKB">
        <authorList>
            <consortium name="Ensembl"/>
        </authorList>
    </citation>
    <scope>IDENTIFICATION</scope>
</reference>
<dbReference type="SUPFAM" id="SSF55136">
    <property type="entry name" value="Probable bacterial effector-binding domain"/>
    <property type="match status" value="1"/>
</dbReference>
<organism evidence="2 3">
    <name type="scientific">Paramormyrops kingsleyae</name>
    <dbReference type="NCBI Taxonomy" id="1676925"/>
    <lineage>
        <taxon>Eukaryota</taxon>
        <taxon>Metazoa</taxon>
        <taxon>Chordata</taxon>
        <taxon>Craniata</taxon>
        <taxon>Vertebrata</taxon>
        <taxon>Euteleostomi</taxon>
        <taxon>Actinopterygii</taxon>
        <taxon>Neopterygii</taxon>
        <taxon>Teleostei</taxon>
        <taxon>Osteoglossocephala</taxon>
        <taxon>Osteoglossomorpha</taxon>
        <taxon>Osteoglossiformes</taxon>
        <taxon>Mormyridae</taxon>
        <taxon>Paramormyrops</taxon>
    </lineage>
</organism>
<dbReference type="STRING" id="1676925.ENSPKIP00000018969"/>
<evidence type="ECO:0000313" key="3">
    <source>
        <dbReference type="Proteomes" id="UP000261540"/>
    </source>
</evidence>